<dbReference type="PROSITE" id="PS51192">
    <property type="entry name" value="HELICASE_ATP_BIND_1"/>
    <property type="match status" value="1"/>
</dbReference>
<dbReference type="Pfam" id="PF00270">
    <property type="entry name" value="DEAD"/>
    <property type="match status" value="1"/>
</dbReference>
<keyword evidence="1 5" id="KW-0547">Nucleotide-binding</keyword>
<evidence type="ECO:0000313" key="9">
    <source>
        <dbReference type="Proteomes" id="UP000887540"/>
    </source>
</evidence>
<dbReference type="InterPro" id="IPR001650">
    <property type="entry name" value="Helicase_C-like"/>
</dbReference>
<dbReference type="InterPro" id="IPR000629">
    <property type="entry name" value="RNA-helicase_DEAD-box_CS"/>
</dbReference>
<dbReference type="PANTHER" id="PTHR47959">
    <property type="entry name" value="ATP-DEPENDENT RNA HELICASE RHLE-RELATED"/>
    <property type="match status" value="1"/>
</dbReference>
<dbReference type="Gene3D" id="3.40.50.300">
    <property type="entry name" value="P-loop containing nucleotide triphosphate hydrolases"/>
    <property type="match status" value="2"/>
</dbReference>
<evidence type="ECO:0000256" key="4">
    <source>
        <dbReference type="ARBA" id="ARBA00022840"/>
    </source>
</evidence>
<keyword evidence="3 5" id="KW-0347">Helicase</keyword>
<dbReference type="WBParaSite" id="ACRNAN_scaffold2140.g19093.t1">
    <property type="protein sequence ID" value="ACRNAN_scaffold2140.g19093.t1"/>
    <property type="gene ID" value="ACRNAN_scaffold2140.g19093"/>
</dbReference>
<dbReference type="GO" id="GO:0043186">
    <property type="term" value="C:P granule"/>
    <property type="evidence" value="ECO:0007669"/>
    <property type="project" value="UniProtKB-ARBA"/>
</dbReference>
<comment type="similarity">
    <text evidence="5">Belongs to the DEAD box helicase family.</text>
</comment>
<keyword evidence="9" id="KW-1185">Reference proteome</keyword>
<dbReference type="PANTHER" id="PTHR47959:SF1">
    <property type="entry name" value="ATP-DEPENDENT RNA HELICASE DBPA"/>
    <property type="match status" value="1"/>
</dbReference>
<organism evidence="9 10">
    <name type="scientific">Acrobeloides nanus</name>
    <dbReference type="NCBI Taxonomy" id="290746"/>
    <lineage>
        <taxon>Eukaryota</taxon>
        <taxon>Metazoa</taxon>
        <taxon>Ecdysozoa</taxon>
        <taxon>Nematoda</taxon>
        <taxon>Chromadorea</taxon>
        <taxon>Rhabditida</taxon>
        <taxon>Tylenchina</taxon>
        <taxon>Cephalobomorpha</taxon>
        <taxon>Cephaloboidea</taxon>
        <taxon>Cephalobidae</taxon>
        <taxon>Acrobeloides</taxon>
    </lineage>
</organism>
<dbReference type="SUPFAM" id="SSF52540">
    <property type="entry name" value="P-loop containing nucleoside triphosphate hydrolases"/>
    <property type="match status" value="1"/>
</dbReference>
<dbReference type="GO" id="GO:0003676">
    <property type="term" value="F:nucleic acid binding"/>
    <property type="evidence" value="ECO:0007669"/>
    <property type="project" value="InterPro"/>
</dbReference>
<dbReference type="GO" id="GO:0003724">
    <property type="term" value="F:RNA helicase activity"/>
    <property type="evidence" value="ECO:0007669"/>
    <property type="project" value="TreeGrafter"/>
</dbReference>
<proteinExistence type="inferred from homology"/>
<dbReference type="InterPro" id="IPR027417">
    <property type="entry name" value="P-loop_NTPase"/>
</dbReference>
<dbReference type="CDD" id="cd18787">
    <property type="entry name" value="SF2_C_DEAD"/>
    <property type="match status" value="1"/>
</dbReference>
<dbReference type="Proteomes" id="UP000887540">
    <property type="component" value="Unplaced"/>
</dbReference>
<reference evidence="10" key="1">
    <citation type="submission" date="2022-11" db="UniProtKB">
        <authorList>
            <consortium name="WormBaseParasite"/>
        </authorList>
    </citation>
    <scope>IDENTIFICATION</scope>
</reference>
<dbReference type="GO" id="GO:0005524">
    <property type="term" value="F:ATP binding"/>
    <property type="evidence" value="ECO:0007669"/>
    <property type="project" value="UniProtKB-KW"/>
</dbReference>
<evidence type="ECO:0000256" key="2">
    <source>
        <dbReference type="ARBA" id="ARBA00022801"/>
    </source>
</evidence>
<dbReference type="InterPro" id="IPR050079">
    <property type="entry name" value="DEAD_box_RNA_helicase"/>
</dbReference>
<dbReference type="Pfam" id="PF00271">
    <property type="entry name" value="Helicase_C"/>
    <property type="match status" value="1"/>
</dbReference>
<name>A0A914DAL0_9BILA</name>
<dbReference type="PROSITE" id="PS51194">
    <property type="entry name" value="HELICASE_CTER"/>
    <property type="match status" value="1"/>
</dbReference>
<dbReference type="GO" id="GO:0005829">
    <property type="term" value="C:cytosol"/>
    <property type="evidence" value="ECO:0007669"/>
    <property type="project" value="TreeGrafter"/>
</dbReference>
<dbReference type="AlphaFoldDB" id="A0A914DAL0"/>
<evidence type="ECO:0000259" key="8">
    <source>
        <dbReference type="PROSITE" id="PS51194"/>
    </source>
</evidence>
<feature type="domain" description="Helicase ATP-binding" evidence="7">
    <location>
        <begin position="1"/>
        <end position="108"/>
    </location>
</feature>
<evidence type="ECO:0000259" key="7">
    <source>
        <dbReference type="PROSITE" id="PS51192"/>
    </source>
</evidence>
<keyword evidence="4 5" id="KW-0067">ATP-binding</keyword>
<feature type="region of interest" description="Disordered" evidence="6">
    <location>
        <begin position="310"/>
        <end position="330"/>
    </location>
</feature>
<feature type="compositionally biased region" description="Basic and acidic residues" evidence="6">
    <location>
        <begin position="356"/>
        <end position="383"/>
    </location>
</feature>
<accession>A0A914DAL0</accession>
<evidence type="ECO:0000313" key="10">
    <source>
        <dbReference type="WBParaSite" id="ACRNAN_scaffold2140.g19093.t1"/>
    </source>
</evidence>
<evidence type="ECO:0000256" key="3">
    <source>
        <dbReference type="ARBA" id="ARBA00022806"/>
    </source>
</evidence>
<evidence type="ECO:0000256" key="6">
    <source>
        <dbReference type="SAM" id="MobiDB-lite"/>
    </source>
</evidence>
<dbReference type="GO" id="GO:0016787">
    <property type="term" value="F:hydrolase activity"/>
    <property type="evidence" value="ECO:0007669"/>
    <property type="project" value="UniProtKB-KW"/>
</dbReference>
<feature type="domain" description="Helicase C-terminal" evidence="8">
    <location>
        <begin position="119"/>
        <end position="289"/>
    </location>
</feature>
<feature type="region of interest" description="Disordered" evidence="6">
    <location>
        <begin position="356"/>
        <end position="463"/>
    </location>
</feature>
<evidence type="ECO:0000256" key="5">
    <source>
        <dbReference type="RuleBase" id="RU000492"/>
    </source>
</evidence>
<feature type="compositionally biased region" description="Basic residues" evidence="6">
    <location>
        <begin position="384"/>
        <end position="393"/>
    </location>
</feature>
<dbReference type="SMART" id="SM00490">
    <property type="entry name" value="HELICc"/>
    <property type="match status" value="1"/>
</dbReference>
<keyword evidence="2 5" id="KW-0378">Hydrolase</keyword>
<protein>
    <submittedName>
        <fullName evidence="10">ATP-dependent RNA helicase DDX27</fullName>
    </submittedName>
</protein>
<dbReference type="InterPro" id="IPR014001">
    <property type="entry name" value="Helicase_ATP-bd"/>
</dbReference>
<dbReference type="PROSITE" id="PS00039">
    <property type="entry name" value="DEAD_ATP_HELICASE"/>
    <property type="match status" value="1"/>
</dbReference>
<dbReference type="InterPro" id="IPR011545">
    <property type="entry name" value="DEAD/DEAH_box_helicase_dom"/>
</dbReference>
<sequence length="463" mass="53249">MFYKPIDCLCGLDLKAQEAALRLGLDIVIATPGRLIDHLHNSPNFSLHDIEVLVLDEADRMLDEAFAEQMKEVIRLCSRKRQTMLFSATMTDEIEDLVKLSLNKPMRLFINENTDTSMNLRQEFIRVREGREEDREPIITALVTRNFPDHTIIFVRTKKDCERIHILLGLLGVKVAQLHGGLSQSQRVQALAKFKSGEIDVLCSTDLAARGLDIEGVMTVINMQMPTTVKQYIHRVGRTARAGKTGRSISLVGEEERKILKSILKLNKGKALTQRVVEPEVISAYKDRIDTLNPSVKKIEEEEKLEKSMRQAEKELEKTENKLKKGEDEREGRIWFQSKQAKQQEKKKLKVEFKKKLAEQEQKKKTPEQIRAEKESAFHAREAKRARKGKKIRAVVEYDTPGRGRNSAKNSKKKKKSSFTSQLTNVGSKAIKRYRYGPDDAEFRQAKRAKMQQGEIRQQKRRK</sequence>
<evidence type="ECO:0000256" key="1">
    <source>
        <dbReference type="ARBA" id="ARBA00022741"/>
    </source>
</evidence>
<feature type="compositionally biased region" description="Basic and acidic residues" evidence="6">
    <location>
        <begin position="436"/>
        <end position="445"/>
    </location>
</feature>